<evidence type="ECO:0000313" key="1">
    <source>
        <dbReference type="EMBL" id="BBX37559.1"/>
    </source>
</evidence>
<sequence>MLLEGGSVGRWKVGARVTIADAAHVPVSLRRYFVPGETAGTVSHQVRHNGISGYGYSCDVRWDIAGRWGDTISKRHAESELTALE</sequence>
<dbReference type="EMBL" id="AP022567">
    <property type="protein sequence ID" value="BBX37559.1"/>
    <property type="molecule type" value="Genomic_DNA"/>
</dbReference>
<evidence type="ECO:0000313" key="2">
    <source>
        <dbReference type="Proteomes" id="UP000465622"/>
    </source>
</evidence>
<keyword evidence="2" id="KW-1185">Reference proteome</keyword>
<reference evidence="1 2" key="1">
    <citation type="journal article" date="2019" name="Emerg. Microbes Infect.">
        <title>Comprehensive subspecies identification of 175 nontuberculous mycobacteria species based on 7547 genomic profiles.</title>
        <authorList>
            <person name="Matsumoto Y."/>
            <person name="Kinjo T."/>
            <person name="Motooka D."/>
            <person name="Nabeya D."/>
            <person name="Jung N."/>
            <person name="Uechi K."/>
            <person name="Horii T."/>
            <person name="Iida T."/>
            <person name="Fujita J."/>
            <person name="Nakamura S."/>
        </authorList>
    </citation>
    <scope>NUCLEOTIDE SEQUENCE [LARGE SCALE GENOMIC DNA]</scope>
    <source>
        <strain evidence="1 2">JCM 12375</strain>
    </source>
</reference>
<name>A0ABN5YHJ1_MYCME</name>
<gene>
    <name evidence="1" type="ORF">MMAGJ_68410</name>
</gene>
<accession>A0ABN5YHJ1</accession>
<dbReference type="Proteomes" id="UP000465622">
    <property type="component" value="Chromosome"/>
</dbReference>
<proteinExistence type="predicted"/>
<evidence type="ECO:0008006" key="3">
    <source>
        <dbReference type="Google" id="ProtNLM"/>
    </source>
</evidence>
<protein>
    <recommendedName>
        <fullName evidence="3">SRPBCC family protein</fullName>
    </recommendedName>
</protein>
<organism evidence="1 2">
    <name type="scientific">Mycolicibacterium mageritense</name>
    <name type="common">Mycobacterium mageritense</name>
    <dbReference type="NCBI Taxonomy" id="53462"/>
    <lineage>
        <taxon>Bacteria</taxon>
        <taxon>Bacillati</taxon>
        <taxon>Actinomycetota</taxon>
        <taxon>Actinomycetes</taxon>
        <taxon>Mycobacteriales</taxon>
        <taxon>Mycobacteriaceae</taxon>
        <taxon>Mycolicibacterium</taxon>
    </lineage>
</organism>